<accession>A0A653I8D1</accession>
<dbReference type="AlphaFoldDB" id="A0A653I8D1"/>
<dbReference type="SMART" id="SM00382">
    <property type="entry name" value="AAA"/>
    <property type="match status" value="1"/>
</dbReference>
<feature type="domain" description="ABC transporter" evidence="5">
    <location>
        <begin position="2"/>
        <end position="226"/>
    </location>
</feature>
<evidence type="ECO:0000259" key="5">
    <source>
        <dbReference type="PROSITE" id="PS50893"/>
    </source>
</evidence>
<organism evidence="6 7">
    <name type="scientific">Exiguobacterium oxidotolerans</name>
    <dbReference type="NCBI Taxonomy" id="223958"/>
    <lineage>
        <taxon>Bacteria</taxon>
        <taxon>Bacillati</taxon>
        <taxon>Bacillota</taxon>
        <taxon>Bacilli</taxon>
        <taxon>Bacillales</taxon>
        <taxon>Bacillales Family XII. Incertae Sedis</taxon>
        <taxon>Exiguobacterium</taxon>
    </lineage>
</organism>
<keyword evidence="3" id="KW-0547">Nucleotide-binding</keyword>
<dbReference type="PROSITE" id="PS00211">
    <property type="entry name" value="ABC_TRANSPORTER_1"/>
    <property type="match status" value="1"/>
</dbReference>
<dbReference type="Pfam" id="PF00005">
    <property type="entry name" value="ABC_tran"/>
    <property type="match status" value="1"/>
</dbReference>
<dbReference type="Pfam" id="PF13732">
    <property type="entry name" value="DrrA1-3_C"/>
    <property type="match status" value="1"/>
</dbReference>
<keyword evidence="7" id="KW-1185">Reference proteome</keyword>
<dbReference type="PANTHER" id="PTHR42711:SF5">
    <property type="entry name" value="ABC TRANSPORTER ATP-BINDING PROTEIN NATA"/>
    <property type="match status" value="1"/>
</dbReference>
<dbReference type="Proteomes" id="UP000439752">
    <property type="component" value="Unassembled WGS sequence"/>
</dbReference>
<evidence type="ECO:0000256" key="4">
    <source>
        <dbReference type="ARBA" id="ARBA00022840"/>
    </source>
</evidence>
<dbReference type="SUPFAM" id="SSF52540">
    <property type="entry name" value="P-loop containing nucleoside triphosphate hydrolases"/>
    <property type="match status" value="1"/>
</dbReference>
<evidence type="ECO:0000313" key="6">
    <source>
        <dbReference type="EMBL" id="VWX35119.1"/>
    </source>
</evidence>
<comment type="similarity">
    <text evidence="1">Belongs to the ABC transporter superfamily.</text>
</comment>
<evidence type="ECO:0000256" key="3">
    <source>
        <dbReference type="ARBA" id="ARBA00022741"/>
    </source>
</evidence>
<dbReference type="PROSITE" id="PS50893">
    <property type="entry name" value="ABC_TRANSPORTER_2"/>
    <property type="match status" value="1"/>
</dbReference>
<dbReference type="GO" id="GO:0016887">
    <property type="term" value="F:ATP hydrolysis activity"/>
    <property type="evidence" value="ECO:0007669"/>
    <property type="project" value="InterPro"/>
</dbReference>
<dbReference type="GO" id="GO:0005524">
    <property type="term" value="F:ATP binding"/>
    <property type="evidence" value="ECO:0007669"/>
    <property type="project" value="UniProtKB-KW"/>
</dbReference>
<sequence>MLELQNITKQFGEFTAVDELSFQVPEGQIFGLLGANGAGKTTTFRMLLGILQPTTGSITWKGKAIPLSKIGYLPEERGLYPKIRVDEQLIFLAELRGMRRKDAKKSLVDWLDYFQIPQYEKMRVEQLSKGNQQKIQLISAVLHKPDLLILDEPFSGLDPVNVEQLKKAVRKLTADGTTIVFSSHRMDHVEELCEYLAILDHGKPVVAGYLPDIKAGYGKTRVLLTTDAPPLLWDALPGILQVETEGSGHIIQVESKEAAERLLRHLVTEGFHVERFVWDQLSLQDIFIEEVGKRYEP</sequence>
<dbReference type="InterPro" id="IPR027417">
    <property type="entry name" value="P-loop_NTPase"/>
</dbReference>
<keyword evidence="2" id="KW-0813">Transport</keyword>
<dbReference type="EMBL" id="CABWKQ010000014">
    <property type="protein sequence ID" value="VWX35119.1"/>
    <property type="molecule type" value="Genomic_DNA"/>
</dbReference>
<name>A0A653I8D1_9BACL</name>
<proteinExistence type="inferred from homology"/>
<evidence type="ECO:0000256" key="2">
    <source>
        <dbReference type="ARBA" id="ARBA00022448"/>
    </source>
</evidence>
<protein>
    <submittedName>
        <fullName evidence="6">Na+-dependent efflux ABC transporter (ATP-binding protein)</fullName>
    </submittedName>
</protein>
<dbReference type="InterPro" id="IPR003593">
    <property type="entry name" value="AAA+_ATPase"/>
</dbReference>
<reference evidence="6 7" key="1">
    <citation type="submission" date="2019-10" db="EMBL/GenBank/DDBJ databases">
        <authorList>
            <person name="Karimi E."/>
        </authorList>
    </citation>
    <scope>NUCLEOTIDE SEQUENCE [LARGE SCALE GENOMIC DNA]</scope>
    <source>
        <strain evidence="6">Exiguobacterium sp. 9Y</strain>
    </source>
</reference>
<dbReference type="InterPro" id="IPR050763">
    <property type="entry name" value="ABC_transporter_ATP-binding"/>
</dbReference>
<dbReference type="InterPro" id="IPR025302">
    <property type="entry name" value="DrrA1/2-like_C"/>
</dbReference>
<dbReference type="RefSeq" id="WP_159173073.1">
    <property type="nucleotide sequence ID" value="NZ_LR732311.1"/>
</dbReference>
<dbReference type="InterPro" id="IPR003439">
    <property type="entry name" value="ABC_transporter-like_ATP-bd"/>
</dbReference>
<evidence type="ECO:0000313" key="7">
    <source>
        <dbReference type="Proteomes" id="UP000439752"/>
    </source>
</evidence>
<gene>
    <name evidence="6" type="primary">yhaQ</name>
    <name evidence="6" type="ORF">EXIGUO9Y_210010</name>
</gene>
<evidence type="ECO:0000256" key="1">
    <source>
        <dbReference type="ARBA" id="ARBA00005417"/>
    </source>
</evidence>
<keyword evidence="4 6" id="KW-0067">ATP-binding</keyword>
<dbReference type="Gene3D" id="3.40.50.300">
    <property type="entry name" value="P-loop containing nucleotide triphosphate hydrolases"/>
    <property type="match status" value="1"/>
</dbReference>
<dbReference type="InterPro" id="IPR017871">
    <property type="entry name" value="ABC_transporter-like_CS"/>
</dbReference>
<dbReference type="PANTHER" id="PTHR42711">
    <property type="entry name" value="ABC TRANSPORTER ATP-BINDING PROTEIN"/>
    <property type="match status" value="1"/>
</dbReference>